<organism evidence="1 2">
    <name type="scientific">Chryseobacterium oleae</name>
    <dbReference type="NCBI Taxonomy" id="491207"/>
    <lineage>
        <taxon>Bacteria</taxon>
        <taxon>Pseudomonadati</taxon>
        <taxon>Bacteroidota</taxon>
        <taxon>Flavobacteriia</taxon>
        <taxon>Flavobacteriales</taxon>
        <taxon>Weeksellaceae</taxon>
        <taxon>Chryseobacterium group</taxon>
        <taxon>Chryseobacterium</taxon>
    </lineage>
</organism>
<reference evidence="2" key="1">
    <citation type="submission" date="2016-10" db="EMBL/GenBank/DDBJ databases">
        <authorList>
            <person name="Varghese N."/>
            <person name="Submissions S."/>
        </authorList>
    </citation>
    <scope>NUCLEOTIDE SEQUENCE [LARGE SCALE GENOMIC DNA]</scope>
    <source>
        <strain evidence="2">DSM 25575</strain>
    </source>
</reference>
<accession>A0A1I5C553</accession>
<dbReference type="NCBIfam" id="NF047798">
    <property type="entry name" value="leader_Chryseo"/>
    <property type="match status" value="1"/>
</dbReference>
<evidence type="ECO:0000313" key="1">
    <source>
        <dbReference type="EMBL" id="SFN82108.1"/>
    </source>
</evidence>
<dbReference type="Proteomes" id="UP000198769">
    <property type="component" value="Unassembled WGS sequence"/>
</dbReference>
<name>A0A1I5C553_CHROL</name>
<dbReference type="RefSeq" id="WP_090027033.1">
    <property type="nucleotide sequence ID" value="NZ_FOVD01000009.1"/>
</dbReference>
<dbReference type="OrthoDB" id="1263700at2"/>
<evidence type="ECO:0000313" key="2">
    <source>
        <dbReference type="Proteomes" id="UP000198769"/>
    </source>
</evidence>
<dbReference type="InterPro" id="IPR058074">
    <property type="entry name" value="Bacteriocin-like"/>
</dbReference>
<keyword evidence="2" id="KW-1185">Reference proteome</keyword>
<protein>
    <submittedName>
        <fullName evidence="1">Uncharacterized protein</fullName>
    </submittedName>
</protein>
<proteinExistence type="predicted"/>
<gene>
    <name evidence="1" type="ORF">SAMN05421594_4308</name>
</gene>
<dbReference type="AlphaFoldDB" id="A0A1I5C553"/>
<sequence>MKNLKKIAREQLKEVQGGGLPGMKRCADPVTCQIIMWYALPAMDSPCDPTLPVCLTELNPPE</sequence>
<dbReference type="EMBL" id="FOVD01000009">
    <property type="protein sequence ID" value="SFN82108.1"/>
    <property type="molecule type" value="Genomic_DNA"/>
</dbReference>